<organism evidence="2 3">
    <name type="scientific">Heterodera schachtii</name>
    <name type="common">Sugarbeet cyst nematode worm</name>
    <name type="synonym">Tylenchus schachtii</name>
    <dbReference type="NCBI Taxonomy" id="97005"/>
    <lineage>
        <taxon>Eukaryota</taxon>
        <taxon>Metazoa</taxon>
        <taxon>Ecdysozoa</taxon>
        <taxon>Nematoda</taxon>
        <taxon>Chromadorea</taxon>
        <taxon>Rhabditida</taxon>
        <taxon>Tylenchina</taxon>
        <taxon>Tylenchomorpha</taxon>
        <taxon>Tylenchoidea</taxon>
        <taxon>Heteroderidae</taxon>
        <taxon>Heteroderinae</taxon>
        <taxon>Heterodera</taxon>
    </lineage>
</organism>
<dbReference type="Gene3D" id="1.20.58.760">
    <property type="entry name" value="Peptidase M41"/>
    <property type="match status" value="1"/>
</dbReference>
<feature type="transmembrane region" description="Helical" evidence="1">
    <location>
        <begin position="122"/>
        <end position="140"/>
    </location>
</feature>
<dbReference type="EMBL" id="JBICCN010000366">
    <property type="protein sequence ID" value="KAL3073577.1"/>
    <property type="molecule type" value="Genomic_DNA"/>
</dbReference>
<keyword evidence="1" id="KW-0812">Transmembrane</keyword>
<protein>
    <submittedName>
        <fullName evidence="2">Uncharacterized protein</fullName>
    </submittedName>
</protein>
<gene>
    <name evidence="2" type="ORF">niasHS_017144</name>
</gene>
<dbReference type="AlphaFoldDB" id="A0ABD2I6P5"/>
<dbReference type="InterPro" id="IPR037219">
    <property type="entry name" value="Peptidase_M41-like"/>
</dbReference>
<reference evidence="2 3" key="1">
    <citation type="submission" date="2024-10" db="EMBL/GenBank/DDBJ databases">
        <authorList>
            <person name="Kim D."/>
        </authorList>
    </citation>
    <scope>NUCLEOTIDE SEQUENCE [LARGE SCALE GENOMIC DNA]</scope>
    <source>
        <strain evidence="2">Taebaek</strain>
    </source>
</reference>
<name>A0ABD2I6P5_HETSC</name>
<keyword evidence="3" id="KW-1185">Reference proteome</keyword>
<proteinExistence type="predicted"/>
<evidence type="ECO:0000256" key="1">
    <source>
        <dbReference type="SAM" id="Phobius"/>
    </source>
</evidence>
<sequence length="172" mass="19487">MAGKAAEELLIGRSYRHGGDLEAARPIAKEILRKNGRRLHGLSARGKRSLKREIVAEINAATEEAKELLLNNWSAFEKLAIELLDRQTISADEIKILARFLEERACLGICLMLFLLNFSKMFPFRFLFVFAFALLTLCGFSHMTLAQPGSNGPIGEPNKMLRIRRDNERKEN</sequence>
<evidence type="ECO:0000313" key="3">
    <source>
        <dbReference type="Proteomes" id="UP001620645"/>
    </source>
</evidence>
<dbReference type="SUPFAM" id="SSF140990">
    <property type="entry name" value="FtsH protease domain-like"/>
    <property type="match status" value="1"/>
</dbReference>
<keyword evidence="1" id="KW-0472">Membrane</keyword>
<dbReference type="Proteomes" id="UP001620645">
    <property type="component" value="Unassembled WGS sequence"/>
</dbReference>
<evidence type="ECO:0000313" key="2">
    <source>
        <dbReference type="EMBL" id="KAL3073577.1"/>
    </source>
</evidence>
<comment type="caution">
    <text evidence="2">The sequence shown here is derived from an EMBL/GenBank/DDBJ whole genome shotgun (WGS) entry which is preliminary data.</text>
</comment>
<keyword evidence="1" id="KW-1133">Transmembrane helix</keyword>
<accession>A0ABD2I6P5</accession>